<reference evidence="1" key="1">
    <citation type="submission" date="2014-09" db="EMBL/GenBank/DDBJ databases">
        <authorList>
            <person name="Magalhaes I.L.F."/>
            <person name="Oliveira U."/>
            <person name="Santos F.R."/>
            <person name="Vidigal T.H.D.A."/>
            <person name="Brescovit A.D."/>
            <person name="Santos A.J."/>
        </authorList>
    </citation>
    <scope>NUCLEOTIDE SEQUENCE</scope>
    <source>
        <tissue evidence="1">Shoot tissue taken approximately 20 cm above the soil surface</tissue>
    </source>
</reference>
<proteinExistence type="predicted"/>
<evidence type="ECO:0000313" key="1">
    <source>
        <dbReference type="EMBL" id="JAE35094.1"/>
    </source>
</evidence>
<dbReference type="AlphaFoldDB" id="A0A0A9UZP9"/>
<name>A0A0A9UZP9_ARUDO</name>
<sequence>MHHNRCTMFTVCKGKDKIATFGVSILWPQQRMSCAEVEEFLSICFISHLPCPKPTDLSIMIGRFN</sequence>
<dbReference type="EMBL" id="GBRH01162802">
    <property type="protein sequence ID" value="JAE35094.1"/>
    <property type="molecule type" value="Transcribed_RNA"/>
</dbReference>
<protein>
    <submittedName>
        <fullName evidence="1">Uncharacterized protein</fullName>
    </submittedName>
</protein>
<reference evidence="1" key="2">
    <citation type="journal article" date="2015" name="Data Brief">
        <title>Shoot transcriptome of the giant reed, Arundo donax.</title>
        <authorList>
            <person name="Barrero R.A."/>
            <person name="Guerrero F.D."/>
            <person name="Moolhuijzen P."/>
            <person name="Goolsby J.A."/>
            <person name="Tidwell J."/>
            <person name="Bellgard S.E."/>
            <person name="Bellgard M.I."/>
        </authorList>
    </citation>
    <scope>NUCLEOTIDE SEQUENCE</scope>
    <source>
        <tissue evidence="1">Shoot tissue taken approximately 20 cm above the soil surface</tissue>
    </source>
</reference>
<accession>A0A0A9UZP9</accession>
<organism evidence="1">
    <name type="scientific">Arundo donax</name>
    <name type="common">Giant reed</name>
    <name type="synonym">Donax arundinaceus</name>
    <dbReference type="NCBI Taxonomy" id="35708"/>
    <lineage>
        <taxon>Eukaryota</taxon>
        <taxon>Viridiplantae</taxon>
        <taxon>Streptophyta</taxon>
        <taxon>Embryophyta</taxon>
        <taxon>Tracheophyta</taxon>
        <taxon>Spermatophyta</taxon>
        <taxon>Magnoliopsida</taxon>
        <taxon>Liliopsida</taxon>
        <taxon>Poales</taxon>
        <taxon>Poaceae</taxon>
        <taxon>PACMAD clade</taxon>
        <taxon>Arundinoideae</taxon>
        <taxon>Arundineae</taxon>
        <taxon>Arundo</taxon>
    </lineage>
</organism>